<accession>A0A183FNJ1</accession>
<evidence type="ECO:0000313" key="3">
    <source>
        <dbReference type="WBParaSite" id="HPBE_0000907201-mRNA-1"/>
    </source>
</evidence>
<dbReference type="EMBL" id="UZAH01026337">
    <property type="protein sequence ID" value="VDO79092.1"/>
    <property type="molecule type" value="Genomic_DNA"/>
</dbReference>
<reference evidence="1 2" key="1">
    <citation type="submission" date="2018-11" db="EMBL/GenBank/DDBJ databases">
        <authorList>
            <consortium name="Pathogen Informatics"/>
        </authorList>
    </citation>
    <scope>NUCLEOTIDE SEQUENCE [LARGE SCALE GENOMIC DNA]</scope>
</reference>
<dbReference type="WBParaSite" id="HPBE_0000907201-mRNA-1">
    <property type="protein sequence ID" value="HPBE_0000907201-mRNA-1"/>
    <property type="gene ID" value="HPBE_0000907201"/>
</dbReference>
<dbReference type="AlphaFoldDB" id="A0A183FNJ1"/>
<proteinExistence type="predicted"/>
<evidence type="ECO:0000313" key="2">
    <source>
        <dbReference type="Proteomes" id="UP000050761"/>
    </source>
</evidence>
<sequence length="165" mass="18218">MTVGNRTRKITAASFSFIRHHLILAAPHRSICFSLGGAIFKVQISGRCCGATVSYGTTFASVTRLRSRSFIKVTSDYDDIFRRYLCCLLIKQVPKLILGLIGATSLRSIRREEVIESLLSGDNDLHQSIVKALDASASTNSHERLSTYHTQRCYASPAYVTGLSD</sequence>
<accession>A0A3P8C4S1</accession>
<evidence type="ECO:0000313" key="1">
    <source>
        <dbReference type="EMBL" id="VDO79092.1"/>
    </source>
</evidence>
<organism evidence="2 3">
    <name type="scientific">Heligmosomoides polygyrus</name>
    <name type="common">Parasitic roundworm</name>
    <dbReference type="NCBI Taxonomy" id="6339"/>
    <lineage>
        <taxon>Eukaryota</taxon>
        <taxon>Metazoa</taxon>
        <taxon>Ecdysozoa</taxon>
        <taxon>Nematoda</taxon>
        <taxon>Chromadorea</taxon>
        <taxon>Rhabditida</taxon>
        <taxon>Rhabditina</taxon>
        <taxon>Rhabditomorpha</taxon>
        <taxon>Strongyloidea</taxon>
        <taxon>Heligmosomidae</taxon>
        <taxon>Heligmosomoides</taxon>
    </lineage>
</organism>
<keyword evidence="2" id="KW-1185">Reference proteome</keyword>
<protein>
    <submittedName>
        <fullName evidence="1 3">Uncharacterized protein</fullName>
    </submittedName>
</protein>
<name>A0A183FNJ1_HELPZ</name>
<dbReference type="Proteomes" id="UP000050761">
    <property type="component" value="Unassembled WGS sequence"/>
</dbReference>
<reference evidence="3" key="2">
    <citation type="submission" date="2019-09" db="UniProtKB">
        <authorList>
            <consortium name="WormBaseParasite"/>
        </authorList>
    </citation>
    <scope>IDENTIFICATION</scope>
</reference>
<gene>
    <name evidence="1" type="ORF">HPBE_LOCUS9073</name>
</gene>